<dbReference type="Proteomes" id="UP000059074">
    <property type="component" value="Unassembled WGS sequence"/>
</dbReference>
<comment type="caution">
    <text evidence="1">The sequence shown here is derived from an EMBL/GenBank/DDBJ whole genome shotgun (WGS) entry which is preliminary data.</text>
</comment>
<reference evidence="1 2" key="1">
    <citation type="submission" date="2015-10" db="EMBL/GenBank/DDBJ databases">
        <title>Transcriptomic analysis of a linuron degrading triple-species bacterial consortium.</title>
        <authorList>
            <person name="Albers P."/>
        </authorList>
    </citation>
    <scope>NUCLEOTIDE SEQUENCE [LARGE SCALE GENOMIC DNA]</scope>
    <source>
        <strain evidence="1 2">WDL6</strain>
    </source>
</reference>
<evidence type="ECO:0000313" key="1">
    <source>
        <dbReference type="EMBL" id="KWT69084.1"/>
    </source>
</evidence>
<dbReference type="AlphaFoldDB" id="A0A109BI59"/>
<dbReference type="EMBL" id="LMTR01000049">
    <property type="protein sequence ID" value="KWT69084.1"/>
    <property type="molecule type" value="Genomic_DNA"/>
</dbReference>
<keyword evidence="2" id="KW-1185">Reference proteome</keyword>
<accession>A0A109BI59</accession>
<proteinExistence type="predicted"/>
<evidence type="ECO:0000313" key="2">
    <source>
        <dbReference type="Proteomes" id="UP000059074"/>
    </source>
</evidence>
<protein>
    <submittedName>
        <fullName evidence="1">Uncharacterized protein</fullName>
    </submittedName>
</protein>
<dbReference type="STRING" id="121290.APY04_1690"/>
<sequence>MLPLLSSPQEALLTPNRAMHSMRLTMTTLTMTTRATVTMRRMAQVLFPTMS</sequence>
<gene>
    <name evidence="1" type="ORF">APY04_1690</name>
</gene>
<name>A0A109BI59_HYPSL</name>
<dbReference type="PATRIC" id="fig|121290.4.peg.227"/>
<organism evidence="1 2">
    <name type="scientific">Hyphomicrobium sulfonivorans</name>
    <dbReference type="NCBI Taxonomy" id="121290"/>
    <lineage>
        <taxon>Bacteria</taxon>
        <taxon>Pseudomonadati</taxon>
        <taxon>Pseudomonadota</taxon>
        <taxon>Alphaproteobacteria</taxon>
        <taxon>Hyphomicrobiales</taxon>
        <taxon>Hyphomicrobiaceae</taxon>
        <taxon>Hyphomicrobium</taxon>
    </lineage>
</organism>